<name>A0A0F9DG87_9ZZZZ</name>
<evidence type="ECO:0000313" key="2">
    <source>
        <dbReference type="EMBL" id="KKL11013.1"/>
    </source>
</evidence>
<accession>A0A0F9DG87</accession>
<gene>
    <name evidence="2" type="ORF">LCGC14_2550070</name>
</gene>
<organism evidence="2">
    <name type="scientific">marine sediment metagenome</name>
    <dbReference type="NCBI Taxonomy" id="412755"/>
    <lineage>
        <taxon>unclassified sequences</taxon>
        <taxon>metagenomes</taxon>
        <taxon>ecological metagenomes</taxon>
    </lineage>
</organism>
<evidence type="ECO:0000256" key="1">
    <source>
        <dbReference type="SAM" id="MobiDB-lite"/>
    </source>
</evidence>
<dbReference type="AlphaFoldDB" id="A0A0F9DG87"/>
<feature type="compositionally biased region" description="Acidic residues" evidence="1">
    <location>
        <begin position="12"/>
        <end position="26"/>
    </location>
</feature>
<reference evidence="2" key="1">
    <citation type="journal article" date="2015" name="Nature">
        <title>Complex archaea that bridge the gap between prokaryotes and eukaryotes.</title>
        <authorList>
            <person name="Spang A."/>
            <person name="Saw J.H."/>
            <person name="Jorgensen S.L."/>
            <person name="Zaremba-Niedzwiedzka K."/>
            <person name="Martijn J."/>
            <person name="Lind A.E."/>
            <person name="van Eijk R."/>
            <person name="Schleper C."/>
            <person name="Guy L."/>
            <person name="Ettema T.J."/>
        </authorList>
    </citation>
    <scope>NUCLEOTIDE SEQUENCE</scope>
</reference>
<feature type="compositionally biased region" description="Acidic residues" evidence="1">
    <location>
        <begin position="36"/>
        <end position="49"/>
    </location>
</feature>
<feature type="compositionally biased region" description="Basic and acidic residues" evidence="1">
    <location>
        <begin position="1"/>
        <end position="10"/>
    </location>
</feature>
<comment type="caution">
    <text evidence="2">The sequence shown here is derived from an EMBL/GenBank/DDBJ whole genome shotgun (WGS) entry which is preliminary data.</text>
</comment>
<dbReference type="EMBL" id="LAZR01041826">
    <property type="protein sequence ID" value="KKL11013.1"/>
    <property type="molecule type" value="Genomic_DNA"/>
</dbReference>
<sequence length="146" mass="15543">MSQEEVKAQETGEQEETTEAVAEETTELAPSPMEPSMEEPPAEEPPAEEEPACWCGVHHKEDSKIGEAHKSGPPTEEPAAVELPAGSCLMKDAPIGTNFRLAGAIYKKINHGTVINSLNADDSSEPMDGDTVIEPILAGHDIEPDA</sequence>
<protein>
    <submittedName>
        <fullName evidence="2">Uncharacterized protein</fullName>
    </submittedName>
</protein>
<proteinExistence type="predicted"/>
<feature type="region of interest" description="Disordered" evidence="1">
    <location>
        <begin position="1"/>
        <end position="49"/>
    </location>
</feature>